<feature type="compositionally biased region" description="Basic and acidic residues" evidence="1">
    <location>
        <begin position="250"/>
        <end position="260"/>
    </location>
</feature>
<accession>A0A4C1U2Q0</accession>
<evidence type="ECO:0000256" key="1">
    <source>
        <dbReference type="SAM" id="MobiDB-lite"/>
    </source>
</evidence>
<dbReference type="AlphaFoldDB" id="A0A4C1U2Q0"/>
<proteinExistence type="predicted"/>
<name>A0A4C1U2Q0_EUMVA</name>
<dbReference type="Proteomes" id="UP000299102">
    <property type="component" value="Unassembled WGS sequence"/>
</dbReference>
<protein>
    <submittedName>
        <fullName evidence="2">Uncharacterized protein</fullName>
    </submittedName>
</protein>
<reference evidence="2 3" key="1">
    <citation type="journal article" date="2019" name="Commun. Biol.">
        <title>The bagworm genome reveals a unique fibroin gene that provides high tensile strength.</title>
        <authorList>
            <person name="Kono N."/>
            <person name="Nakamura H."/>
            <person name="Ohtoshi R."/>
            <person name="Tomita M."/>
            <person name="Numata K."/>
            <person name="Arakawa K."/>
        </authorList>
    </citation>
    <scope>NUCLEOTIDE SEQUENCE [LARGE SCALE GENOMIC DNA]</scope>
</reference>
<comment type="caution">
    <text evidence="2">The sequence shown here is derived from an EMBL/GenBank/DDBJ whole genome shotgun (WGS) entry which is preliminary data.</text>
</comment>
<dbReference type="OrthoDB" id="8188574at2759"/>
<feature type="compositionally biased region" description="Basic and acidic residues" evidence="1">
    <location>
        <begin position="217"/>
        <end position="235"/>
    </location>
</feature>
<organism evidence="2 3">
    <name type="scientific">Eumeta variegata</name>
    <name type="common">Bagworm moth</name>
    <name type="synonym">Eumeta japonica</name>
    <dbReference type="NCBI Taxonomy" id="151549"/>
    <lineage>
        <taxon>Eukaryota</taxon>
        <taxon>Metazoa</taxon>
        <taxon>Ecdysozoa</taxon>
        <taxon>Arthropoda</taxon>
        <taxon>Hexapoda</taxon>
        <taxon>Insecta</taxon>
        <taxon>Pterygota</taxon>
        <taxon>Neoptera</taxon>
        <taxon>Endopterygota</taxon>
        <taxon>Lepidoptera</taxon>
        <taxon>Glossata</taxon>
        <taxon>Ditrysia</taxon>
        <taxon>Tineoidea</taxon>
        <taxon>Psychidae</taxon>
        <taxon>Oiketicinae</taxon>
        <taxon>Eumeta</taxon>
    </lineage>
</organism>
<keyword evidence="3" id="KW-1185">Reference proteome</keyword>
<evidence type="ECO:0000313" key="3">
    <source>
        <dbReference type="Proteomes" id="UP000299102"/>
    </source>
</evidence>
<evidence type="ECO:0000313" key="2">
    <source>
        <dbReference type="EMBL" id="GBP20530.1"/>
    </source>
</evidence>
<sequence length="268" mass="30895">MSQPVVSFFTCWTSMYFVPNIRRFGRQRCRIFVFGQAFPTNTKRQAVEPPKTKRNRETKVSDAICYSPLCLIESLLLYRWGISVHNFRISDLRAWSSAFPRWSRAGRGLTMAAVINAMIMSVTSGLTCSPKYRECDMFLQSHGSEYLASWAENMRRPQQSADPPTPEAKPGEVPNLEDSVVELVKNDKGHYEIHQPAPSNMPAQVLNQLKKLYGRNPETEDTKLERRQNPKKQDLNDNYPKLSQYNTKQRSKEEIRKVTEDLSNVDLD</sequence>
<gene>
    <name evidence="2" type="ORF">EVAR_78909_1</name>
</gene>
<feature type="region of interest" description="Disordered" evidence="1">
    <location>
        <begin position="154"/>
        <end position="176"/>
    </location>
</feature>
<feature type="region of interest" description="Disordered" evidence="1">
    <location>
        <begin position="216"/>
        <end position="268"/>
    </location>
</feature>
<dbReference type="EMBL" id="BGZK01000119">
    <property type="protein sequence ID" value="GBP20530.1"/>
    <property type="molecule type" value="Genomic_DNA"/>
</dbReference>